<evidence type="ECO:0000256" key="1">
    <source>
        <dbReference type="ARBA" id="ARBA00004651"/>
    </source>
</evidence>
<comment type="similarity">
    <text evidence="2">Belongs to the peptidase A24 family.</text>
</comment>
<dbReference type="EMBL" id="LBVT01000005">
    <property type="protein sequence ID" value="KKQ92812.1"/>
    <property type="molecule type" value="Genomic_DNA"/>
</dbReference>
<feature type="transmembrane region" description="Helical" evidence="7">
    <location>
        <begin position="189"/>
        <end position="211"/>
    </location>
</feature>
<dbReference type="GO" id="GO:0005886">
    <property type="term" value="C:plasma membrane"/>
    <property type="evidence" value="ECO:0007669"/>
    <property type="project" value="UniProtKB-SubCell"/>
</dbReference>
<feature type="transmembrane region" description="Helical" evidence="7">
    <location>
        <begin position="68"/>
        <end position="88"/>
    </location>
</feature>
<comment type="subcellular location">
    <subcellularLocation>
        <location evidence="1">Cell membrane</location>
        <topology evidence="1">Multi-pass membrane protein</topology>
    </subcellularLocation>
</comment>
<dbReference type="InterPro" id="IPR050882">
    <property type="entry name" value="Prepilin_peptidase/N-MTase"/>
</dbReference>
<reference evidence="10 11" key="1">
    <citation type="journal article" date="2015" name="Nature">
        <title>rRNA introns, odd ribosomes, and small enigmatic genomes across a large radiation of phyla.</title>
        <authorList>
            <person name="Brown C.T."/>
            <person name="Hug L.A."/>
            <person name="Thomas B.C."/>
            <person name="Sharon I."/>
            <person name="Castelle C.J."/>
            <person name="Singh A."/>
            <person name="Wilkins M.J."/>
            <person name="Williams K.H."/>
            <person name="Banfield J.F."/>
        </authorList>
    </citation>
    <scope>NUCLEOTIDE SEQUENCE [LARGE SCALE GENOMIC DNA]</scope>
</reference>
<dbReference type="Pfam" id="PF06750">
    <property type="entry name" value="A24_N_bact"/>
    <property type="match status" value="1"/>
</dbReference>
<dbReference type="PANTHER" id="PTHR30487">
    <property type="entry name" value="TYPE 4 PREPILIN-LIKE PROTEINS LEADER PEPTIDE-PROCESSING ENZYME"/>
    <property type="match status" value="1"/>
</dbReference>
<dbReference type="InterPro" id="IPR000045">
    <property type="entry name" value="Prepilin_IV_endopep_pep"/>
</dbReference>
<accession>A0A0G0LP02</accession>
<dbReference type="InterPro" id="IPR010627">
    <property type="entry name" value="Prepilin_pept_A24_N"/>
</dbReference>
<feature type="transmembrane region" description="Helical" evidence="7">
    <location>
        <begin position="141"/>
        <end position="161"/>
    </location>
</feature>
<dbReference type="PANTHER" id="PTHR30487:SF0">
    <property type="entry name" value="PREPILIN LEADER PEPTIDASE_N-METHYLTRANSFERASE-RELATED"/>
    <property type="match status" value="1"/>
</dbReference>
<name>A0A0G0LP02_9BACT</name>
<evidence type="ECO:0000256" key="2">
    <source>
        <dbReference type="ARBA" id="ARBA00005801"/>
    </source>
</evidence>
<evidence type="ECO:0000256" key="7">
    <source>
        <dbReference type="SAM" id="Phobius"/>
    </source>
</evidence>
<feature type="transmembrane region" description="Helical" evidence="7">
    <location>
        <begin position="268"/>
        <end position="287"/>
    </location>
</feature>
<dbReference type="Proteomes" id="UP000034706">
    <property type="component" value="Unassembled WGS sequence"/>
</dbReference>
<evidence type="ECO:0000313" key="11">
    <source>
        <dbReference type="Proteomes" id="UP000034706"/>
    </source>
</evidence>
<dbReference type="AlphaFoldDB" id="A0A0G0LP02"/>
<feature type="transmembrane region" description="Helical" evidence="7">
    <location>
        <begin position="108"/>
        <end position="129"/>
    </location>
</feature>
<keyword evidence="5 7" id="KW-1133">Transmembrane helix</keyword>
<dbReference type="GO" id="GO:0004190">
    <property type="term" value="F:aspartic-type endopeptidase activity"/>
    <property type="evidence" value="ECO:0007669"/>
    <property type="project" value="InterPro"/>
</dbReference>
<feature type="transmembrane region" description="Helical" evidence="7">
    <location>
        <begin position="223"/>
        <end position="256"/>
    </location>
</feature>
<protein>
    <submittedName>
        <fullName evidence="10">Prepilin peptidase</fullName>
    </submittedName>
</protein>
<keyword evidence="4 7" id="KW-0812">Transmembrane</keyword>
<evidence type="ECO:0000259" key="9">
    <source>
        <dbReference type="Pfam" id="PF06750"/>
    </source>
</evidence>
<dbReference type="Gene3D" id="1.20.120.1220">
    <property type="match status" value="1"/>
</dbReference>
<dbReference type="GO" id="GO:0006465">
    <property type="term" value="P:signal peptide processing"/>
    <property type="evidence" value="ECO:0007669"/>
    <property type="project" value="TreeGrafter"/>
</dbReference>
<keyword evidence="6 7" id="KW-0472">Membrane</keyword>
<evidence type="ECO:0000259" key="8">
    <source>
        <dbReference type="Pfam" id="PF01478"/>
    </source>
</evidence>
<keyword evidence="3" id="KW-1003">Cell membrane</keyword>
<proteinExistence type="inferred from homology"/>
<evidence type="ECO:0000313" key="10">
    <source>
        <dbReference type="EMBL" id="KKQ92812.1"/>
    </source>
</evidence>
<evidence type="ECO:0000256" key="3">
    <source>
        <dbReference type="ARBA" id="ARBA00022475"/>
    </source>
</evidence>
<organism evidence="10 11">
    <name type="scientific">Candidatus Azambacteria bacterium GW2011_GWA2_39_10</name>
    <dbReference type="NCBI Taxonomy" id="1618611"/>
    <lineage>
        <taxon>Bacteria</taxon>
        <taxon>Candidatus Azamiibacteriota</taxon>
    </lineage>
</organism>
<evidence type="ECO:0000256" key="5">
    <source>
        <dbReference type="ARBA" id="ARBA00022989"/>
    </source>
</evidence>
<feature type="domain" description="Prepilin type IV endopeptidase peptidase" evidence="8">
    <location>
        <begin position="118"/>
        <end position="252"/>
    </location>
</feature>
<evidence type="ECO:0000256" key="4">
    <source>
        <dbReference type="ARBA" id="ARBA00022692"/>
    </source>
</evidence>
<gene>
    <name evidence="10" type="ORF">UT16_C0005G0012</name>
</gene>
<comment type="caution">
    <text evidence="10">The sequence shown here is derived from an EMBL/GenBank/DDBJ whole genome shotgun (WGS) entry which is preliminary data.</text>
</comment>
<dbReference type="Pfam" id="PF01478">
    <property type="entry name" value="Peptidase_A24"/>
    <property type="match status" value="1"/>
</dbReference>
<feature type="transmembrane region" description="Helical" evidence="7">
    <location>
        <begin position="6"/>
        <end position="23"/>
    </location>
</feature>
<dbReference type="PATRIC" id="fig|1618611.3.peg.91"/>
<feature type="domain" description="Prepilin peptidase A24 N-terminal" evidence="9">
    <location>
        <begin position="7"/>
        <end position="87"/>
    </location>
</feature>
<sequence>MFYLVFLFGLIAGSFLNVVIYRLKNGRNMIFGRSFCPECKINLRWYDLVPVLSFFWLKRRCRYCKKKISWQYPIVEILSGLIWILVFNKNLDNFQFSIFNFQYLNLEIFNYLNFVYHIFILSALLVIAAYDFKWKIIPDKIVYPSIIVAFLYNVLNSLKYFNFETFKYLNFETFKLLNLEIFKYINFEIFIYPLFTAIAAFLFFFLIYFFSKGRAMGLGDAKLAFLIGLFLGPVSAAAALMSAFIIGAVFGIILLALGVKNLKSQIAFGPFLVLGAAIAFFFSDFTFKLLNF</sequence>
<evidence type="ECO:0000256" key="6">
    <source>
        <dbReference type="ARBA" id="ARBA00023136"/>
    </source>
</evidence>